<dbReference type="CDD" id="cd19757">
    <property type="entry name" value="Bbox1"/>
    <property type="match status" value="1"/>
</dbReference>
<keyword evidence="1" id="KW-0175">Coiled coil</keyword>
<dbReference type="SUPFAM" id="SSF57184">
    <property type="entry name" value="Growth factor receptor domain"/>
    <property type="match status" value="1"/>
</dbReference>
<dbReference type="PANTHER" id="PTHR25462">
    <property type="entry name" value="BONUS, ISOFORM C-RELATED"/>
    <property type="match status" value="1"/>
</dbReference>
<accession>A0ABQ8XTS7</accession>
<evidence type="ECO:0000256" key="1">
    <source>
        <dbReference type="SAM" id="Coils"/>
    </source>
</evidence>
<dbReference type="PANTHER" id="PTHR25462:SF296">
    <property type="entry name" value="MEIOTIC P26, ISOFORM F"/>
    <property type="match status" value="1"/>
</dbReference>
<dbReference type="Gene3D" id="3.30.160.60">
    <property type="entry name" value="Classic Zinc Finger"/>
    <property type="match status" value="1"/>
</dbReference>
<evidence type="ECO:0008006" key="4">
    <source>
        <dbReference type="Google" id="ProtNLM"/>
    </source>
</evidence>
<evidence type="ECO:0000313" key="2">
    <source>
        <dbReference type="EMBL" id="KAJ6234749.1"/>
    </source>
</evidence>
<dbReference type="InterPro" id="IPR047153">
    <property type="entry name" value="TRIM45/56/19-like"/>
</dbReference>
<dbReference type="Proteomes" id="UP001150062">
    <property type="component" value="Unassembled WGS sequence"/>
</dbReference>
<dbReference type="Gene3D" id="2.60.120.920">
    <property type="match status" value="1"/>
</dbReference>
<protein>
    <recommendedName>
        <fullName evidence="4">B30.2/SPRY domain-containing protein</fullName>
    </recommendedName>
</protein>
<sequence>MNNKTNNSVPKCQICENNGQENYCSKCEIGYCNECQDKVHTKEVQPFHLKWVVKVFSDEHNICSTHKKPFLKFCTEHKMLVCEECETNYCWKHMKCICTLQEGKEDLKQETEKVKSQLKLNVLKLKKNRFEIQRECEEFGKEIKTTEEEIKNKYEEMIKEIEKAKRTQLSQLKKIKMITSKLLEKKMSQNEDKLKEQKEMKSDLQSIDLLPHNEQFLRQQISISLTVFDKFKRNSEEEKEKVKGNEKEKEKEKVIQNSNQFNLGNDENEQISPNEADRNVIISNDSFDPQWKDKFIKLSSDNLSATKSGKYFRGKGGIVCGKNVYSKGLYEIKIKINNYPMNESNWIKIGVINYSTRNPLPWKKPDFQGLYYFGTYYTEGTKDLSSYKLRICPKLERIPYGKPFKNGDTFHIYLDMDKRTISFGINDENFGVAWTDLPEKVIFWSFIKSQQYQDNQISFI</sequence>
<dbReference type="EMBL" id="JAOAOG010000269">
    <property type="protein sequence ID" value="KAJ6234749.1"/>
    <property type="molecule type" value="Genomic_DNA"/>
</dbReference>
<keyword evidence="3" id="KW-1185">Reference proteome</keyword>
<proteinExistence type="predicted"/>
<comment type="caution">
    <text evidence="2">The sequence shown here is derived from an EMBL/GenBank/DDBJ whole genome shotgun (WGS) entry which is preliminary data.</text>
</comment>
<name>A0ABQ8XTS7_9EUKA</name>
<dbReference type="SUPFAM" id="SSF49899">
    <property type="entry name" value="Concanavalin A-like lectins/glucanases"/>
    <property type="match status" value="1"/>
</dbReference>
<gene>
    <name evidence="2" type="ORF">M0813_29342</name>
</gene>
<dbReference type="InterPro" id="IPR009030">
    <property type="entry name" value="Growth_fac_rcpt_cys_sf"/>
</dbReference>
<feature type="coiled-coil region" evidence="1">
    <location>
        <begin position="108"/>
        <end position="200"/>
    </location>
</feature>
<evidence type="ECO:0000313" key="3">
    <source>
        <dbReference type="Proteomes" id="UP001150062"/>
    </source>
</evidence>
<dbReference type="InterPro" id="IPR043136">
    <property type="entry name" value="B30.2/SPRY_sf"/>
</dbReference>
<reference evidence="2" key="1">
    <citation type="submission" date="2022-08" db="EMBL/GenBank/DDBJ databases">
        <title>Novel sulfate-reducing endosymbionts in the free-living metamonad Anaeramoeba.</title>
        <authorList>
            <person name="Jerlstrom-Hultqvist J."/>
            <person name="Cepicka I."/>
            <person name="Gallot-Lavallee L."/>
            <person name="Salas-Leiva D."/>
            <person name="Curtis B.A."/>
            <person name="Zahonova K."/>
            <person name="Pipaliya S."/>
            <person name="Dacks J."/>
            <person name="Roger A.J."/>
        </authorList>
    </citation>
    <scope>NUCLEOTIDE SEQUENCE</scope>
    <source>
        <strain evidence="2">Schooner1</strain>
    </source>
</reference>
<organism evidence="2 3">
    <name type="scientific">Anaeramoeba flamelloides</name>
    <dbReference type="NCBI Taxonomy" id="1746091"/>
    <lineage>
        <taxon>Eukaryota</taxon>
        <taxon>Metamonada</taxon>
        <taxon>Anaeramoebidae</taxon>
        <taxon>Anaeramoeba</taxon>
    </lineage>
</organism>
<dbReference type="InterPro" id="IPR013320">
    <property type="entry name" value="ConA-like_dom_sf"/>
</dbReference>